<dbReference type="AlphaFoldDB" id="A0A2G4EXP4"/>
<dbReference type="EMBL" id="NXIB02000109">
    <property type="protein sequence ID" value="PHX54305.1"/>
    <property type="molecule type" value="Genomic_DNA"/>
</dbReference>
<reference evidence="1" key="1">
    <citation type="submission" date="2017-10" db="EMBL/GenBank/DDBJ databases">
        <title>Draft genome sequence of the planktic cyanobacteria Tychonema bourrellyi isolated from alpine lentic freshwater.</title>
        <authorList>
            <person name="Tett A."/>
            <person name="Armanini F."/>
            <person name="Asnicar F."/>
            <person name="Boscaini A."/>
            <person name="Pasolli E."/>
            <person name="Zolfo M."/>
            <person name="Donati C."/>
            <person name="Salmaso N."/>
            <person name="Segata N."/>
        </authorList>
    </citation>
    <scope>NUCLEOTIDE SEQUENCE</scope>
    <source>
        <strain evidence="1">FEM_GT703</strain>
    </source>
</reference>
<comment type="caution">
    <text evidence="1">The sequence shown here is derived from an EMBL/GenBank/DDBJ whole genome shotgun (WGS) entry which is preliminary data.</text>
</comment>
<accession>A0A2G4EXP4</accession>
<gene>
    <name evidence="1" type="ORF">CP500_016860</name>
</gene>
<organism evidence="1 2">
    <name type="scientific">Tychonema bourrellyi FEM_GT703</name>
    <dbReference type="NCBI Taxonomy" id="2040638"/>
    <lineage>
        <taxon>Bacteria</taxon>
        <taxon>Bacillati</taxon>
        <taxon>Cyanobacteriota</taxon>
        <taxon>Cyanophyceae</taxon>
        <taxon>Oscillatoriophycideae</taxon>
        <taxon>Oscillatoriales</taxon>
        <taxon>Microcoleaceae</taxon>
        <taxon>Tychonema</taxon>
    </lineage>
</organism>
<dbReference type="Proteomes" id="UP000226442">
    <property type="component" value="Unassembled WGS sequence"/>
</dbReference>
<keyword evidence="2" id="KW-1185">Reference proteome</keyword>
<name>A0A2G4EXP4_9CYAN</name>
<proteinExistence type="predicted"/>
<evidence type="ECO:0000313" key="1">
    <source>
        <dbReference type="EMBL" id="PHX54305.1"/>
    </source>
</evidence>
<evidence type="ECO:0000313" key="2">
    <source>
        <dbReference type="Proteomes" id="UP000226442"/>
    </source>
</evidence>
<dbReference type="RefSeq" id="WP_096829540.1">
    <property type="nucleotide sequence ID" value="NZ_NXIB02000109.1"/>
</dbReference>
<dbReference type="OrthoDB" id="2617173at2"/>
<protein>
    <submittedName>
        <fullName evidence="1">Uncharacterized protein</fullName>
    </submittedName>
</protein>
<sequence>MSGLFEILNKIHKKPGMYIGRASASDLFMFIVGYRTAREELGFEPTEKEMEFYGDFQPWLQKRYEVSTSGSWARIIEFYTNNEERAFYRFYELLDEFLQRDSHSKVAQVKEKVGNVTTG</sequence>